<dbReference type="GO" id="GO:0005886">
    <property type="term" value="C:plasma membrane"/>
    <property type="evidence" value="ECO:0007669"/>
    <property type="project" value="TreeGrafter"/>
</dbReference>
<evidence type="ECO:0000256" key="2">
    <source>
        <dbReference type="ARBA" id="ARBA00023157"/>
    </source>
</evidence>
<dbReference type="InterPro" id="IPR050958">
    <property type="entry name" value="Cell_Adh-Cytoskel_Orgn"/>
</dbReference>
<evidence type="ECO:0000313" key="6">
    <source>
        <dbReference type="EMBL" id="PNF35400.1"/>
    </source>
</evidence>
<evidence type="ECO:0000256" key="1">
    <source>
        <dbReference type="ARBA" id="ARBA00022729"/>
    </source>
</evidence>
<protein>
    <recommendedName>
        <fullName evidence="5">Ig-like domain-containing protein</fullName>
    </recommendedName>
</protein>
<dbReference type="InterPro" id="IPR013098">
    <property type="entry name" value="Ig_I-set"/>
</dbReference>
<dbReference type="OrthoDB" id="5970915at2759"/>
<gene>
    <name evidence="6" type="ORF">B7P43_G01731</name>
</gene>
<evidence type="ECO:0000256" key="4">
    <source>
        <dbReference type="SAM" id="Phobius"/>
    </source>
</evidence>
<dbReference type="PROSITE" id="PS50835">
    <property type="entry name" value="IG_LIKE"/>
    <property type="match status" value="2"/>
</dbReference>
<accession>A0A2J7R3K5</accession>
<evidence type="ECO:0000259" key="5">
    <source>
        <dbReference type="PROSITE" id="PS50835"/>
    </source>
</evidence>
<name>A0A2J7R3K5_9NEOP</name>
<dbReference type="SUPFAM" id="SSF48726">
    <property type="entry name" value="Immunoglobulin"/>
    <property type="match status" value="2"/>
</dbReference>
<dbReference type="PANTHER" id="PTHR45080">
    <property type="entry name" value="CONTACTIN 5"/>
    <property type="match status" value="1"/>
</dbReference>
<dbReference type="FunFam" id="2.60.40.10:FF:000032">
    <property type="entry name" value="palladin isoform X1"/>
    <property type="match status" value="1"/>
</dbReference>
<feature type="domain" description="Ig-like" evidence="5">
    <location>
        <begin position="57"/>
        <end position="155"/>
    </location>
</feature>
<organism evidence="6 7">
    <name type="scientific">Cryptotermes secundus</name>
    <dbReference type="NCBI Taxonomy" id="105785"/>
    <lineage>
        <taxon>Eukaryota</taxon>
        <taxon>Metazoa</taxon>
        <taxon>Ecdysozoa</taxon>
        <taxon>Arthropoda</taxon>
        <taxon>Hexapoda</taxon>
        <taxon>Insecta</taxon>
        <taxon>Pterygota</taxon>
        <taxon>Neoptera</taxon>
        <taxon>Polyneoptera</taxon>
        <taxon>Dictyoptera</taxon>
        <taxon>Blattodea</taxon>
        <taxon>Blattoidea</taxon>
        <taxon>Termitoidae</taxon>
        <taxon>Kalotermitidae</taxon>
        <taxon>Cryptotermitinae</taxon>
        <taxon>Cryptotermes</taxon>
    </lineage>
</organism>
<feature type="transmembrane region" description="Helical" evidence="4">
    <location>
        <begin position="162"/>
        <end position="183"/>
    </location>
</feature>
<keyword evidence="1" id="KW-0732">Signal</keyword>
<dbReference type="InterPro" id="IPR003599">
    <property type="entry name" value="Ig_sub"/>
</dbReference>
<evidence type="ECO:0000313" key="7">
    <source>
        <dbReference type="Proteomes" id="UP000235965"/>
    </source>
</evidence>
<reference evidence="6 7" key="1">
    <citation type="submission" date="2017-12" db="EMBL/GenBank/DDBJ databases">
        <title>Hemimetabolous genomes reveal molecular basis of termite eusociality.</title>
        <authorList>
            <person name="Harrison M.C."/>
            <person name="Jongepier E."/>
            <person name="Robertson H.M."/>
            <person name="Arning N."/>
            <person name="Bitard-Feildel T."/>
            <person name="Chao H."/>
            <person name="Childers C.P."/>
            <person name="Dinh H."/>
            <person name="Doddapaneni H."/>
            <person name="Dugan S."/>
            <person name="Gowin J."/>
            <person name="Greiner C."/>
            <person name="Han Y."/>
            <person name="Hu H."/>
            <person name="Hughes D.S.T."/>
            <person name="Huylmans A.-K."/>
            <person name="Kemena C."/>
            <person name="Kremer L.P.M."/>
            <person name="Lee S.L."/>
            <person name="Lopez-Ezquerra A."/>
            <person name="Mallet L."/>
            <person name="Monroy-Kuhn J.M."/>
            <person name="Moser A."/>
            <person name="Murali S.C."/>
            <person name="Muzny D.M."/>
            <person name="Otani S."/>
            <person name="Piulachs M.-D."/>
            <person name="Poelchau M."/>
            <person name="Qu J."/>
            <person name="Schaub F."/>
            <person name="Wada-Katsumata A."/>
            <person name="Worley K.C."/>
            <person name="Xie Q."/>
            <person name="Ylla G."/>
            <person name="Poulsen M."/>
            <person name="Gibbs R.A."/>
            <person name="Schal C."/>
            <person name="Richards S."/>
            <person name="Belles X."/>
            <person name="Korb J."/>
            <person name="Bornberg-Bauer E."/>
        </authorList>
    </citation>
    <scope>NUCLEOTIDE SEQUENCE [LARGE SCALE GENOMIC DNA]</scope>
    <source>
        <tissue evidence="6">Whole body</tissue>
    </source>
</reference>
<dbReference type="PANTHER" id="PTHR45080:SF8">
    <property type="entry name" value="IG-LIKE DOMAIN-CONTAINING PROTEIN"/>
    <property type="match status" value="1"/>
</dbReference>
<feature type="domain" description="Ig-like" evidence="5">
    <location>
        <begin position="1"/>
        <end position="52"/>
    </location>
</feature>
<dbReference type="InterPro" id="IPR013783">
    <property type="entry name" value="Ig-like_fold"/>
</dbReference>
<dbReference type="Proteomes" id="UP000235965">
    <property type="component" value="Unassembled WGS sequence"/>
</dbReference>
<keyword evidence="2" id="KW-1015">Disulfide bond</keyword>
<dbReference type="AlphaFoldDB" id="A0A2J7R3K5"/>
<sequence length="203" mass="22872">MEWYKNGVNITALKDNRINIQNNRLVILDPQDEDVGNYTCKAVSTKINETIGKRDIEVIVKLHVGMQKDVTVVEGEKLKLECVVLGKPSPEVSWTFGKCNETYYRSRDRVVLQEHNGVPNALFVIKEAKMEDRGLYSCTATLANNSTAVATAYVRVKDKLAALWPFLGICAEVFVLCGIILIYEKKRNKTELEESDTDNSPET</sequence>
<dbReference type="GO" id="GO:0007156">
    <property type="term" value="P:homophilic cell adhesion via plasma membrane adhesion molecules"/>
    <property type="evidence" value="ECO:0007669"/>
    <property type="project" value="TreeGrafter"/>
</dbReference>
<keyword evidence="7" id="KW-1185">Reference proteome</keyword>
<dbReference type="SMART" id="SM00408">
    <property type="entry name" value="IGc2"/>
    <property type="match status" value="1"/>
</dbReference>
<keyword evidence="3" id="KW-0393">Immunoglobulin domain</keyword>
<dbReference type="InterPro" id="IPR036179">
    <property type="entry name" value="Ig-like_dom_sf"/>
</dbReference>
<keyword evidence="4" id="KW-0472">Membrane</keyword>
<dbReference type="Pfam" id="PF07679">
    <property type="entry name" value="I-set"/>
    <property type="match status" value="1"/>
</dbReference>
<dbReference type="STRING" id="105785.A0A2J7R3K5"/>
<dbReference type="InterPro" id="IPR003598">
    <property type="entry name" value="Ig_sub2"/>
</dbReference>
<dbReference type="Gene3D" id="2.60.40.10">
    <property type="entry name" value="Immunoglobulins"/>
    <property type="match status" value="2"/>
</dbReference>
<dbReference type="InParanoid" id="A0A2J7R3K5"/>
<dbReference type="InterPro" id="IPR007110">
    <property type="entry name" value="Ig-like_dom"/>
</dbReference>
<comment type="caution">
    <text evidence="6">The sequence shown here is derived from an EMBL/GenBank/DDBJ whole genome shotgun (WGS) entry which is preliminary data.</text>
</comment>
<keyword evidence="4" id="KW-1133">Transmembrane helix</keyword>
<keyword evidence="4" id="KW-0812">Transmembrane</keyword>
<dbReference type="SMART" id="SM00409">
    <property type="entry name" value="IG"/>
    <property type="match status" value="1"/>
</dbReference>
<dbReference type="EMBL" id="NEVH01007819">
    <property type="protein sequence ID" value="PNF35400.1"/>
    <property type="molecule type" value="Genomic_DNA"/>
</dbReference>
<evidence type="ECO:0000256" key="3">
    <source>
        <dbReference type="ARBA" id="ARBA00023319"/>
    </source>
</evidence>
<proteinExistence type="predicted"/>